<dbReference type="GO" id="GO:0005615">
    <property type="term" value="C:extracellular space"/>
    <property type="evidence" value="ECO:0007669"/>
    <property type="project" value="TreeGrafter"/>
</dbReference>
<proteinExistence type="predicted"/>
<protein>
    <submittedName>
        <fullName evidence="4">Pro-resilin</fullName>
    </submittedName>
</protein>
<sequence>MNCSAFLSAIWLALAVISSVVSLPVASNNEGGGGYPDSLQSLGYGAPSPSYGTGTGSGYGNEPANYDFQYEVFGGGNFFGHQESRRDKNTNGKYHVLLPDGRRQIVTYTADETGYHPTITYEDAGSEGGYPNSPSNEGYGAPSYGAPADNSLNSQNRYSSRIKRQHFGENDEQADVVQVYNQTGQRFRNRQRRFTPKKGYLIVYPSSPSVIQTDKNLATSS</sequence>
<comment type="caution">
    <text evidence="4">The sequence shown here is derived from an EMBL/GenBank/DDBJ whole genome shotgun (WGS) entry which is preliminary data.</text>
</comment>
<dbReference type="InterPro" id="IPR000618">
    <property type="entry name" value="Insect_cuticle"/>
</dbReference>
<dbReference type="STRING" id="48709.A0A1D2N502"/>
<feature type="signal peptide" evidence="3">
    <location>
        <begin position="1"/>
        <end position="22"/>
    </location>
</feature>
<dbReference type="PANTHER" id="PTHR12236">
    <property type="entry name" value="STRUCTURAL CONTITUENT OF CUTICLE"/>
    <property type="match status" value="1"/>
</dbReference>
<dbReference type="AlphaFoldDB" id="A0A1D2N502"/>
<dbReference type="InterPro" id="IPR051217">
    <property type="entry name" value="Insect_Cuticle_Struc_Prot"/>
</dbReference>
<dbReference type="GO" id="GO:0042302">
    <property type="term" value="F:structural constituent of cuticle"/>
    <property type="evidence" value="ECO:0007669"/>
    <property type="project" value="UniProtKB-UniRule"/>
</dbReference>
<evidence type="ECO:0000313" key="4">
    <source>
        <dbReference type="EMBL" id="ODN00357.1"/>
    </source>
</evidence>
<dbReference type="Proteomes" id="UP000094527">
    <property type="component" value="Unassembled WGS sequence"/>
</dbReference>
<dbReference type="PROSITE" id="PS51155">
    <property type="entry name" value="CHIT_BIND_RR_2"/>
    <property type="match status" value="1"/>
</dbReference>
<dbReference type="OrthoDB" id="6425109at2759"/>
<keyword evidence="5" id="KW-1185">Reference proteome</keyword>
<reference evidence="4 5" key="1">
    <citation type="journal article" date="2016" name="Genome Biol. Evol.">
        <title>Gene Family Evolution Reflects Adaptation to Soil Environmental Stressors in the Genome of the Collembolan Orchesella cincta.</title>
        <authorList>
            <person name="Faddeeva-Vakhrusheva A."/>
            <person name="Derks M.F."/>
            <person name="Anvar S.Y."/>
            <person name="Agamennone V."/>
            <person name="Suring W."/>
            <person name="Smit S."/>
            <person name="van Straalen N.M."/>
            <person name="Roelofs D."/>
        </authorList>
    </citation>
    <scope>NUCLEOTIDE SEQUENCE [LARGE SCALE GENOMIC DNA]</scope>
    <source>
        <tissue evidence="4">Mixed pool</tissue>
    </source>
</reference>
<dbReference type="GO" id="GO:0031012">
    <property type="term" value="C:extracellular matrix"/>
    <property type="evidence" value="ECO:0007669"/>
    <property type="project" value="TreeGrafter"/>
</dbReference>
<accession>A0A1D2N502</accession>
<keyword evidence="3" id="KW-0732">Signal</keyword>
<feature type="chain" id="PRO_5008905043" evidence="3">
    <location>
        <begin position="23"/>
        <end position="221"/>
    </location>
</feature>
<dbReference type="PROSITE" id="PS00233">
    <property type="entry name" value="CHIT_BIND_RR_1"/>
    <property type="match status" value="1"/>
</dbReference>
<name>A0A1D2N502_ORCCI</name>
<keyword evidence="1 2" id="KW-0193">Cuticle</keyword>
<evidence type="ECO:0000256" key="3">
    <source>
        <dbReference type="SAM" id="SignalP"/>
    </source>
</evidence>
<dbReference type="InterPro" id="IPR031311">
    <property type="entry name" value="CHIT_BIND_RR_consensus"/>
</dbReference>
<evidence type="ECO:0000256" key="2">
    <source>
        <dbReference type="PROSITE-ProRule" id="PRU00497"/>
    </source>
</evidence>
<dbReference type="EMBL" id="LJIJ01000212">
    <property type="protein sequence ID" value="ODN00357.1"/>
    <property type="molecule type" value="Genomic_DNA"/>
</dbReference>
<gene>
    <name evidence="4" type="ORF">Ocin01_06323</name>
</gene>
<organism evidence="4 5">
    <name type="scientific">Orchesella cincta</name>
    <name type="common">Springtail</name>
    <name type="synonym">Podura cincta</name>
    <dbReference type="NCBI Taxonomy" id="48709"/>
    <lineage>
        <taxon>Eukaryota</taxon>
        <taxon>Metazoa</taxon>
        <taxon>Ecdysozoa</taxon>
        <taxon>Arthropoda</taxon>
        <taxon>Hexapoda</taxon>
        <taxon>Collembola</taxon>
        <taxon>Entomobryomorpha</taxon>
        <taxon>Entomobryoidea</taxon>
        <taxon>Orchesellidae</taxon>
        <taxon>Orchesellinae</taxon>
        <taxon>Orchesella</taxon>
    </lineage>
</organism>
<evidence type="ECO:0000256" key="1">
    <source>
        <dbReference type="ARBA" id="ARBA00022460"/>
    </source>
</evidence>
<evidence type="ECO:0000313" key="5">
    <source>
        <dbReference type="Proteomes" id="UP000094527"/>
    </source>
</evidence>
<dbReference type="Pfam" id="PF00379">
    <property type="entry name" value="Chitin_bind_4"/>
    <property type="match status" value="1"/>
</dbReference>
<dbReference type="PRINTS" id="PR00947">
    <property type="entry name" value="CUTICLE"/>
</dbReference>
<dbReference type="PANTHER" id="PTHR12236:SF98">
    <property type="entry name" value="CUTICULAR PROTEIN 56F"/>
    <property type="match status" value="1"/>
</dbReference>